<dbReference type="GO" id="GO:0016702">
    <property type="term" value="F:oxidoreductase activity, acting on single donors with incorporation of molecular oxygen, incorporation of two atoms of oxygen"/>
    <property type="evidence" value="ECO:0007669"/>
    <property type="project" value="InterPro"/>
</dbReference>
<comment type="caution">
    <text evidence="5">The sequence shown here is derived from an EMBL/GenBank/DDBJ whole genome shotgun (WGS) entry which is preliminary data.</text>
</comment>
<dbReference type="InterPro" id="IPR002937">
    <property type="entry name" value="Amino_oxidase"/>
</dbReference>
<dbReference type="GO" id="GO:0034440">
    <property type="term" value="P:lipid oxidation"/>
    <property type="evidence" value="ECO:0007669"/>
    <property type="project" value="InterPro"/>
</dbReference>
<dbReference type="Gene3D" id="1.20.245.10">
    <property type="entry name" value="Lipoxygenase-1, Domain 5"/>
    <property type="match status" value="1"/>
</dbReference>
<evidence type="ECO:0000313" key="6">
    <source>
        <dbReference type="Proteomes" id="UP000473470"/>
    </source>
</evidence>
<dbReference type="Pfam" id="PF00305">
    <property type="entry name" value="Lipoxygenase"/>
    <property type="match status" value="1"/>
</dbReference>
<dbReference type="InterPro" id="IPR036188">
    <property type="entry name" value="FAD/NAD-bd_sf"/>
</dbReference>
<dbReference type="RefSeq" id="WP_063895635.1">
    <property type="nucleotide sequence ID" value="NZ_CABVPM010000061.1"/>
</dbReference>
<dbReference type="Gene3D" id="1.10.10.1620">
    <property type="match status" value="1"/>
</dbReference>
<dbReference type="SUPFAM" id="SSF51905">
    <property type="entry name" value="FAD/NAD(P)-binding domain"/>
    <property type="match status" value="1"/>
</dbReference>
<accession>A0A6L3MWW8</accession>
<keyword evidence="2" id="KW-0560">Oxidoreductase</keyword>
<evidence type="ECO:0000313" key="5">
    <source>
        <dbReference type="EMBL" id="KAB0637180.1"/>
    </source>
</evidence>
<dbReference type="PANTHER" id="PTHR11771">
    <property type="entry name" value="LIPOXYGENASE"/>
    <property type="match status" value="1"/>
</dbReference>
<evidence type="ECO:0000259" key="4">
    <source>
        <dbReference type="PROSITE" id="PS51393"/>
    </source>
</evidence>
<proteinExistence type="predicted"/>
<dbReference type="SUPFAM" id="SSF48484">
    <property type="entry name" value="Lipoxigenase"/>
    <property type="match status" value="1"/>
</dbReference>
<evidence type="ECO:0000256" key="3">
    <source>
        <dbReference type="SAM" id="MobiDB-lite"/>
    </source>
</evidence>
<dbReference type="Gene3D" id="3.90.660.10">
    <property type="match status" value="2"/>
</dbReference>
<keyword evidence="1" id="KW-0479">Metal-binding</keyword>
<gene>
    <name evidence="5" type="ORF">F7R25_16880</name>
</gene>
<evidence type="ECO:0000256" key="1">
    <source>
        <dbReference type="ARBA" id="ARBA00022723"/>
    </source>
</evidence>
<organism evidence="5 6">
    <name type="scientific">Burkholderia stagnalis</name>
    <dbReference type="NCBI Taxonomy" id="1503054"/>
    <lineage>
        <taxon>Bacteria</taxon>
        <taxon>Pseudomonadati</taxon>
        <taxon>Pseudomonadota</taxon>
        <taxon>Betaproteobacteria</taxon>
        <taxon>Burkholderiales</taxon>
        <taxon>Burkholderiaceae</taxon>
        <taxon>Burkholderia</taxon>
        <taxon>Burkholderia cepacia complex</taxon>
    </lineage>
</organism>
<evidence type="ECO:0000256" key="2">
    <source>
        <dbReference type="ARBA" id="ARBA00023002"/>
    </source>
</evidence>
<reference evidence="5 6" key="1">
    <citation type="submission" date="2019-09" db="EMBL/GenBank/DDBJ databases">
        <title>Draft genome sequences of 48 bacterial type strains from the CCUG.</title>
        <authorList>
            <person name="Tunovic T."/>
            <person name="Pineiro-Iglesias B."/>
            <person name="Unosson C."/>
            <person name="Inganas E."/>
            <person name="Ohlen M."/>
            <person name="Cardew S."/>
            <person name="Jensie-Markopoulos S."/>
            <person name="Salva-Serra F."/>
            <person name="Jaen-Luchoro D."/>
            <person name="Karlsson R."/>
            <person name="Svensson-Stadler L."/>
            <person name="Chun J."/>
            <person name="Moore E."/>
        </authorList>
    </citation>
    <scope>NUCLEOTIDE SEQUENCE [LARGE SCALE GENOMIC DNA]</scope>
    <source>
        <strain evidence="5 6">CCUG 65686</strain>
    </source>
</reference>
<dbReference type="Gene3D" id="3.50.50.60">
    <property type="entry name" value="FAD/NAD(P)-binding domain"/>
    <property type="match status" value="1"/>
</dbReference>
<dbReference type="Proteomes" id="UP000473470">
    <property type="component" value="Unassembled WGS sequence"/>
</dbReference>
<dbReference type="Pfam" id="PF01593">
    <property type="entry name" value="Amino_oxidase"/>
    <property type="match status" value="2"/>
</dbReference>
<name>A0A6L3MWW8_9BURK</name>
<dbReference type="EMBL" id="VZOK01000022">
    <property type="protein sequence ID" value="KAB0637180.1"/>
    <property type="molecule type" value="Genomic_DNA"/>
</dbReference>
<dbReference type="GO" id="GO:0046872">
    <property type="term" value="F:metal ion binding"/>
    <property type="evidence" value="ECO:0007669"/>
    <property type="project" value="UniProtKB-KW"/>
</dbReference>
<feature type="region of interest" description="Disordered" evidence="3">
    <location>
        <begin position="395"/>
        <end position="414"/>
    </location>
</feature>
<protein>
    <submittedName>
        <fullName evidence="5">NAD(P)-binding protein</fullName>
    </submittedName>
</protein>
<dbReference type="InterPro" id="IPR000907">
    <property type="entry name" value="LipOase"/>
</dbReference>
<dbReference type="InterPro" id="IPR013819">
    <property type="entry name" value="LipOase_C"/>
</dbReference>
<dbReference type="InterPro" id="IPR036226">
    <property type="entry name" value="LipOase_C_sf"/>
</dbReference>
<sequence length="1325" mass="147754">MSFLHFNATTVTPVRHARQRRPLGAAFSNWILANHGATYRARIDLQRAKAAEVRATRGATAYKLSAKADAPQVGIVGGGFAGMFAGLILQSLGIEFELFESSGRVGGRIHTWYSSDYDPNDVQRAGLYGEVGGMRLPQFSADMLPVQQLALAVNAVLARNGLDDQAVYWRKFYYDSPQQRLRYNNMATFTTLAQASLESFNFGVANGGDVPLVWVTPKPAGNGQSYLPINMVLDKVNAPFLTAINRSFAEGFDLLMQYDQYSMWDYLTTQFRLGDLGEYYDPAMGAKSDLLPWSVANFLETTNVGSGMYSVSFVEMVIAVYDWGGSKDPYRPDDDAIYMLTVDQGMQRFPDACRTVLDLQDAVTEQDGVTAQIQVGMLPQPGGPYSYDPPNLTPDARPPHATAAYPDAASRGETQRAAYKQRVHLLHEVTALRHDPSLNDGQGGMRVTVRRTHDGREHERTYPYVVTTLPTGAYLNGRKHLNLLEGISFDKAQAIRECNYMASFKAFLTFKRQFWTETGERQEQTGGYGAAATDRPNRQIIYPSYGYAADKGVLQVYCWALDARKLGALDDRERIAECLKGIQYLYPEVDVYECFAGYEDGVTTKTWFWDEHAGGGAFALFKPGQFKKLYPTLLTPEFDGCLNFAGECCSVHHGWIVGALDSAYNAVLNILEHAGEVDKIETMQNTWGKFLAPDIEGDPATASQMSYAYDYNLADRDAASKPPGGGDSIYGDRQYVFNGQVPAFVADYDTVPQSMKATNRDKQVLAMLNAAWDDNVAWRAKLPPRQVDMENAVKMLEDIYYGNNFQTIPAPKFWLKSDDEFARQQLAGFMPTLLEKMSTADFDRLVSDAGIVDAARLGRPGAVQYVANYRRYLEACTVTPVGYYLAKPLVFFTVNHHHELMPVGIQLEPGGELFTPDMANAENAWLLAKMQTNCAGQTLHDVGFHQLLTHQICAMVSIALFSEEVFNPNTLPHSTEPFQQHPVFKLLRPHVVKTVEFQQTIYNRDYHPHAESFPATRNANGTPGVYNIGFVYDLIFSCGRIGNYQLQDKMYYDNDRFRFLAQAIPADAKRRGVEQTPFSYAYVHDASLWYDAIFRFVGKFIAVQYPGGDQAIADDIQLQRFFDKLIPAFNHVDNATFAHRFPAEVRTVAALRDVLAMFIWQFSVQHTVVNDGAYNQAAFVPNASTLMYPLPAGKPSSQWKPADVLACLPSQTATYPTLGNMNFMDVQINASVTGQGPYPETVTGRGVLEPSIDFLQDTYGFVNPKLRDVVFEYYRDVVKIGEAIGARQARDTANYLNAHPGATAIPETVLFDLITPVNVMNTIQT</sequence>
<dbReference type="PROSITE" id="PS51393">
    <property type="entry name" value="LIPOXYGENASE_3"/>
    <property type="match status" value="1"/>
</dbReference>
<dbReference type="SUPFAM" id="SSF54373">
    <property type="entry name" value="FAD-linked reductases, C-terminal domain"/>
    <property type="match status" value="1"/>
</dbReference>
<feature type="domain" description="Lipoxygenase" evidence="4">
    <location>
        <begin position="981"/>
        <end position="1325"/>
    </location>
</feature>